<feature type="non-terminal residue" evidence="1">
    <location>
        <position position="1"/>
    </location>
</feature>
<name>A0AC61L2L0_9EURY</name>
<accession>A0AC61L2L0</accession>
<proteinExistence type="predicted"/>
<dbReference type="EMBL" id="PQXF01000013">
    <property type="protein sequence ID" value="PXF60621.1"/>
    <property type="molecule type" value="Genomic_DNA"/>
</dbReference>
<dbReference type="Proteomes" id="UP000248329">
    <property type="component" value="Unassembled WGS sequence"/>
</dbReference>
<sequence length="120" mass="13555">DAHVFPKLIETKENKDYDIITRVKAHESELEKIQDKQRHGVLIKSESGDYSVEQTSCDKNCGTVYSGTMTLKNSENGEYCCFNVEALDRPHIETPLTVINTFEDNPLPPGETVIQYHNPG</sequence>
<organism evidence="1 2">
    <name type="scientific">Candidatus Methanogaster sp</name>
    <dbReference type="NCBI Taxonomy" id="3386292"/>
    <lineage>
        <taxon>Archaea</taxon>
        <taxon>Methanobacteriati</taxon>
        <taxon>Methanobacteriota</taxon>
        <taxon>Stenosarchaea group</taxon>
        <taxon>Methanomicrobia</taxon>
        <taxon>Methanosarcinales</taxon>
        <taxon>ANME-2 cluster</taxon>
        <taxon>Candidatus Methanogasteraceae</taxon>
        <taxon>Candidatus Methanogaster</taxon>
    </lineage>
</organism>
<comment type="caution">
    <text evidence="1">The sequence shown here is derived from an EMBL/GenBank/DDBJ whole genome shotgun (WGS) entry which is preliminary data.</text>
</comment>
<reference evidence="1" key="1">
    <citation type="submission" date="2018-01" db="EMBL/GenBank/DDBJ databases">
        <authorList>
            <person name="Krukenberg V."/>
        </authorList>
    </citation>
    <scope>NUCLEOTIDE SEQUENCE</scope>
    <source>
        <strain evidence="1">E20ANME2</strain>
    </source>
</reference>
<evidence type="ECO:0000313" key="1">
    <source>
        <dbReference type="EMBL" id="PXF60621.1"/>
    </source>
</evidence>
<evidence type="ECO:0000313" key="2">
    <source>
        <dbReference type="Proteomes" id="UP000248329"/>
    </source>
</evidence>
<protein>
    <submittedName>
        <fullName evidence="1">Uncharacterized protein</fullName>
    </submittedName>
</protein>
<gene>
    <name evidence="1" type="ORF">C4B59_08075</name>
</gene>